<dbReference type="PANTHER" id="PTHR43038:SF3">
    <property type="entry name" value="ABC TRANSPORTER G FAMILY MEMBER 20 ISOFORM X1"/>
    <property type="match status" value="1"/>
</dbReference>
<sequence length="164" mass="18640">MVLGGDMRDVRHRQDVCPKIAWMPQGLGKNLYHTLSVYENVDFFARLFGHDKAERDIRINELLQSTGLAPFRDRPAGKLSGGMKQKLGLCCALIHDPQLLILDEPTTGVDPLSRAQFWDLIDSIRQRQPEMSVLVATAYMEEAERFDWLVAMNAGEVSGDRQRR</sequence>
<accession>A0A7H4PB01</accession>
<evidence type="ECO:0000313" key="3">
    <source>
        <dbReference type="Proteomes" id="UP000254571"/>
    </source>
</evidence>
<evidence type="ECO:0000313" key="2">
    <source>
        <dbReference type="EMBL" id="STW09616.1"/>
    </source>
</evidence>
<organism evidence="2 3">
    <name type="scientific">Klebsiella grimontii</name>
    <dbReference type="NCBI Taxonomy" id="2058152"/>
    <lineage>
        <taxon>Bacteria</taxon>
        <taxon>Pseudomonadati</taxon>
        <taxon>Pseudomonadota</taxon>
        <taxon>Gammaproteobacteria</taxon>
        <taxon>Enterobacterales</taxon>
        <taxon>Enterobacteriaceae</taxon>
        <taxon>Klebsiella/Raoultella group</taxon>
        <taxon>Klebsiella</taxon>
    </lineage>
</organism>
<dbReference type="GO" id="GO:0016887">
    <property type="term" value="F:ATP hydrolysis activity"/>
    <property type="evidence" value="ECO:0007669"/>
    <property type="project" value="InterPro"/>
</dbReference>
<name>A0A7H4PB01_9ENTR</name>
<dbReference type="Pfam" id="PF00005">
    <property type="entry name" value="ABC_tran"/>
    <property type="match status" value="1"/>
</dbReference>
<protein>
    <submittedName>
        <fullName evidence="2">Multidrug ABC transporter permease</fullName>
    </submittedName>
</protein>
<gene>
    <name evidence="2" type="primary">ybhF_2</name>
    <name evidence="2" type="ORF">NCTC9149_06110</name>
</gene>
<proteinExistence type="predicted"/>
<dbReference type="CDD" id="cd03230">
    <property type="entry name" value="ABC_DR_subfamily_A"/>
    <property type="match status" value="1"/>
</dbReference>
<dbReference type="Proteomes" id="UP000254571">
    <property type="component" value="Unassembled WGS sequence"/>
</dbReference>
<dbReference type="AlphaFoldDB" id="A0A7H4PB01"/>
<dbReference type="InterPro" id="IPR003439">
    <property type="entry name" value="ABC_transporter-like_ATP-bd"/>
</dbReference>
<evidence type="ECO:0000259" key="1">
    <source>
        <dbReference type="Pfam" id="PF00005"/>
    </source>
</evidence>
<dbReference type="Gene3D" id="3.40.50.300">
    <property type="entry name" value="P-loop containing nucleotide triphosphate hydrolases"/>
    <property type="match status" value="1"/>
</dbReference>
<feature type="domain" description="ABC transporter" evidence="1">
    <location>
        <begin position="8"/>
        <end position="107"/>
    </location>
</feature>
<reference evidence="2 3" key="1">
    <citation type="submission" date="2018-06" db="EMBL/GenBank/DDBJ databases">
        <authorList>
            <consortium name="Pathogen Informatics"/>
            <person name="Doyle S."/>
        </authorList>
    </citation>
    <scope>NUCLEOTIDE SEQUENCE [LARGE SCALE GENOMIC DNA]</scope>
    <source>
        <strain evidence="2 3">NCTC9149</strain>
    </source>
</reference>
<dbReference type="PANTHER" id="PTHR43038">
    <property type="entry name" value="ATP-BINDING CASSETTE, SUB-FAMILY H, MEMBER 1"/>
    <property type="match status" value="1"/>
</dbReference>
<dbReference type="GO" id="GO:0005524">
    <property type="term" value="F:ATP binding"/>
    <property type="evidence" value="ECO:0007669"/>
    <property type="project" value="InterPro"/>
</dbReference>
<comment type="caution">
    <text evidence="2">The sequence shown here is derived from an EMBL/GenBank/DDBJ whole genome shotgun (WGS) entry which is preliminary data.</text>
</comment>
<dbReference type="InterPro" id="IPR027417">
    <property type="entry name" value="P-loop_NTPase"/>
</dbReference>
<dbReference type="SUPFAM" id="SSF52540">
    <property type="entry name" value="P-loop containing nucleoside triphosphate hydrolases"/>
    <property type="match status" value="1"/>
</dbReference>
<dbReference type="EMBL" id="UGMX01000002">
    <property type="protein sequence ID" value="STW09616.1"/>
    <property type="molecule type" value="Genomic_DNA"/>
</dbReference>